<name>A0A7S3BPP3_9VIRI</name>
<dbReference type="Gene3D" id="3.40.50.1820">
    <property type="entry name" value="alpha/beta hydrolase"/>
    <property type="match status" value="1"/>
</dbReference>
<protein>
    <recommendedName>
        <fullName evidence="2">1-alkyl-2-acetylglycerophosphocholine esterase</fullName>
    </recommendedName>
</protein>
<dbReference type="InterPro" id="IPR029058">
    <property type="entry name" value="AB_hydrolase_fold"/>
</dbReference>
<evidence type="ECO:0000313" key="1">
    <source>
        <dbReference type="EMBL" id="CAE0141726.1"/>
    </source>
</evidence>
<evidence type="ECO:0008006" key="2">
    <source>
        <dbReference type="Google" id="ProtNLM"/>
    </source>
</evidence>
<reference evidence="1" key="1">
    <citation type="submission" date="2021-01" db="EMBL/GenBank/DDBJ databases">
        <authorList>
            <person name="Corre E."/>
            <person name="Pelletier E."/>
            <person name="Niang G."/>
            <person name="Scheremetjew M."/>
            <person name="Finn R."/>
            <person name="Kale V."/>
            <person name="Holt S."/>
            <person name="Cochrane G."/>
            <person name="Meng A."/>
            <person name="Brown T."/>
            <person name="Cohen L."/>
        </authorList>
    </citation>
    <scope>NUCLEOTIDE SEQUENCE</scope>
    <source>
        <strain evidence="1">RCC927</strain>
    </source>
</reference>
<dbReference type="SUPFAM" id="SSF53474">
    <property type="entry name" value="alpha/beta-Hydrolases"/>
    <property type="match status" value="1"/>
</dbReference>
<accession>A0A7S3BPP3</accession>
<dbReference type="AlphaFoldDB" id="A0A7S3BPP3"/>
<organism evidence="1">
    <name type="scientific">Prasinoderma singulare</name>
    <dbReference type="NCBI Taxonomy" id="676789"/>
    <lineage>
        <taxon>Eukaryota</taxon>
        <taxon>Viridiplantae</taxon>
        <taxon>Prasinodermophyta</taxon>
        <taxon>Prasinodermophyceae</taxon>
        <taxon>Prasinodermales</taxon>
        <taxon>Prasinodermaceae</taxon>
        <taxon>Prasinoderma</taxon>
    </lineage>
</organism>
<proteinExistence type="predicted"/>
<sequence length="249" mass="27051">MSLQEALQRTLAEDTLQMAEMMEVGDPPFDRLGLRPSLPRVAMGHSMGGGLCPYVARKAGISAVMTMAPFPELEKDLDPALNLRESPPREALFVAGGWDLVARDSGGCLEPPGEAIRELAAMTDNAVFSLIPHGTHTGFEDELVVGDFPLLEGAGALPTPVGFLERAIKAIYTVFRGHQCATDQLDATEAQLIHFLERVKEVGPAGRARLCVDEFREAMLHDDAVRPSIAKSVELERFGTVSEEACRPW</sequence>
<gene>
    <name evidence="1" type="ORF">PSIN1315_LOCUS8513</name>
</gene>
<dbReference type="EMBL" id="HBHY01013300">
    <property type="protein sequence ID" value="CAE0141726.1"/>
    <property type="molecule type" value="Transcribed_RNA"/>
</dbReference>